<protein>
    <submittedName>
        <fullName evidence="2">Plasmid mobilization relaxosome protein MobC</fullName>
    </submittedName>
</protein>
<dbReference type="InterPro" id="IPR008687">
    <property type="entry name" value="MobC"/>
</dbReference>
<feature type="domain" description="Bacterial mobilisation" evidence="1">
    <location>
        <begin position="72"/>
        <end position="98"/>
    </location>
</feature>
<dbReference type="RefSeq" id="WP_200465493.1">
    <property type="nucleotide sequence ID" value="NZ_JAENRR010000030.1"/>
</dbReference>
<evidence type="ECO:0000313" key="3">
    <source>
        <dbReference type="Proteomes" id="UP000605676"/>
    </source>
</evidence>
<accession>A0ABS1HKX9</accession>
<gene>
    <name evidence="2" type="primary">mobC</name>
    <name evidence="2" type="ORF">JIV24_13055</name>
</gene>
<dbReference type="Proteomes" id="UP000605676">
    <property type="component" value="Unassembled WGS sequence"/>
</dbReference>
<proteinExistence type="predicted"/>
<evidence type="ECO:0000259" key="1">
    <source>
        <dbReference type="Pfam" id="PF05713"/>
    </source>
</evidence>
<dbReference type="EMBL" id="JAENRR010000030">
    <property type="protein sequence ID" value="MBK3518266.1"/>
    <property type="molecule type" value="Genomic_DNA"/>
</dbReference>
<comment type="caution">
    <text evidence="2">The sequence shown here is derived from an EMBL/GenBank/DDBJ whole genome shotgun (WGS) entry which is preliminary data.</text>
</comment>
<keyword evidence="3" id="KW-1185">Reference proteome</keyword>
<dbReference type="Pfam" id="PF05713">
    <property type="entry name" value="MobC"/>
    <property type="match status" value="1"/>
</dbReference>
<name>A0ABS1HKX9_9BACT</name>
<organism evidence="2 3">
    <name type="scientific">Carboxylicivirga marina</name>
    <dbReference type="NCBI Taxonomy" id="2800988"/>
    <lineage>
        <taxon>Bacteria</taxon>
        <taxon>Pseudomonadati</taxon>
        <taxon>Bacteroidota</taxon>
        <taxon>Bacteroidia</taxon>
        <taxon>Marinilabiliales</taxon>
        <taxon>Marinilabiliaceae</taxon>
        <taxon>Carboxylicivirga</taxon>
    </lineage>
</organism>
<evidence type="ECO:0000313" key="2">
    <source>
        <dbReference type="EMBL" id="MBK3518266.1"/>
    </source>
</evidence>
<reference evidence="2 3" key="1">
    <citation type="submission" date="2021-01" db="EMBL/GenBank/DDBJ databases">
        <title>Carboxyliciviraga sp.nov., isolated from coastal sediments.</title>
        <authorList>
            <person name="Lu D."/>
            <person name="Zhang T."/>
        </authorList>
    </citation>
    <scope>NUCLEOTIDE SEQUENCE [LARGE SCALE GENOMIC DNA]</scope>
    <source>
        <strain evidence="2 3">N1Y132</strain>
    </source>
</reference>
<sequence length="125" mass="15090">MRPKKDDKQQLSVHVIIRLKTTEKDEIVKRMNEERFITITDYVRSRLFIKRLSKRITVSDEYIRIFRTLDFNLTKIGNNLNQIAHKLNAYNTYMLTEQDKLAFESCFKQLKSCFEILDKYLHLIN</sequence>